<dbReference type="Proteomes" id="UP000192596">
    <property type="component" value="Unassembled WGS sequence"/>
</dbReference>
<dbReference type="GO" id="GO:0004165">
    <property type="term" value="F:delta(3)-delta(2)-enoyl-CoA isomerase activity"/>
    <property type="evidence" value="ECO:0007669"/>
    <property type="project" value="TreeGrafter"/>
</dbReference>
<dbReference type="OrthoDB" id="1696280at2759"/>
<dbReference type="CDD" id="cd06558">
    <property type="entry name" value="crotonase-like"/>
    <property type="match status" value="1"/>
</dbReference>
<evidence type="ECO:0000256" key="1">
    <source>
        <dbReference type="ARBA" id="ARBA00023026"/>
    </source>
</evidence>
<evidence type="ECO:0000313" key="2">
    <source>
        <dbReference type="EMBL" id="OQO08678.1"/>
    </source>
</evidence>
<dbReference type="AlphaFoldDB" id="A0A1V8TBQ8"/>
<comment type="caution">
    <text evidence="2">The sequence shown here is derived from an EMBL/GenBank/DDBJ whole genome shotgun (WGS) entry which is preliminary data.</text>
</comment>
<dbReference type="SUPFAM" id="SSF52096">
    <property type="entry name" value="ClpP/crotonase"/>
    <property type="match status" value="1"/>
</dbReference>
<dbReference type="InterPro" id="IPR029045">
    <property type="entry name" value="ClpP/crotonase-like_dom_sf"/>
</dbReference>
<reference evidence="3" key="1">
    <citation type="submission" date="2017-03" db="EMBL/GenBank/DDBJ databases">
        <title>Genomes of endolithic fungi from Antarctica.</title>
        <authorList>
            <person name="Coleine C."/>
            <person name="Masonjones S."/>
            <person name="Stajich J.E."/>
        </authorList>
    </citation>
    <scope>NUCLEOTIDE SEQUENCE [LARGE SCALE GENOMIC DNA]</scope>
    <source>
        <strain evidence="3">CCFEE 5527</strain>
    </source>
</reference>
<dbReference type="InterPro" id="IPR001753">
    <property type="entry name" value="Enoyl-CoA_hydra/iso"/>
</dbReference>
<dbReference type="PANTHER" id="PTHR11941:SF75">
    <property type="entry name" value="ENOYL-COA HYDRATASE_ISOMERASE FAMILY PROTEIN"/>
    <property type="match status" value="1"/>
</dbReference>
<dbReference type="FunFam" id="3.90.226.10:FF:000113">
    <property type="entry name" value="Enoyl-CoA hydratase/isomerase family protein (AFU_orthologue AFUA_2G14850)"/>
    <property type="match status" value="1"/>
</dbReference>
<dbReference type="Gene3D" id="3.90.226.10">
    <property type="entry name" value="2-enoyl-CoA Hydratase, Chain A, domain 1"/>
    <property type="match status" value="1"/>
</dbReference>
<gene>
    <name evidence="2" type="ORF">B0A48_06548</name>
</gene>
<sequence>MSKALIDEPTLALDRHDGNIFVLTMRKAPENRINSHYAQKLISAYNLIRKTIGSSAPGAVITRGNDAKFWCTGLELDESDTNPSANSEGFFPLLATLLDFPFPTIAMITGHTFGGACPFALSHDYRVMNSSRGYISMPPVNLGLHFPGIGTLLRLKLRPQVARRMLLEAHRWTGTQALEDGIVDVLAPPEEMLGVAMELAGRWAPKAEMGVYSLLRGELYGEAARGFREISYVYGRRTDLPAKAKI</sequence>
<dbReference type="GO" id="GO:0006635">
    <property type="term" value="P:fatty acid beta-oxidation"/>
    <property type="evidence" value="ECO:0007669"/>
    <property type="project" value="TreeGrafter"/>
</dbReference>
<dbReference type="Pfam" id="PF00378">
    <property type="entry name" value="ECH_1"/>
    <property type="match status" value="1"/>
</dbReference>
<protein>
    <recommendedName>
        <fullName evidence="4">Enoyl-CoA hydratase</fullName>
    </recommendedName>
</protein>
<name>A0A1V8TBQ8_9PEZI</name>
<keyword evidence="1" id="KW-0843">Virulence</keyword>
<keyword evidence="3" id="KW-1185">Reference proteome</keyword>
<organism evidence="2 3">
    <name type="scientific">Cryoendolithus antarcticus</name>
    <dbReference type="NCBI Taxonomy" id="1507870"/>
    <lineage>
        <taxon>Eukaryota</taxon>
        <taxon>Fungi</taxon>
        <taxon>Dikarya</taxon>
        <taxon>Ascomycota</taxon>
        <taxon>Pezizomycotina</taxon>
        <taxon>Dothideomycetes</taxon>
        <taxon>Dothideomycetidae</taxon>
        <taxon>Cladosporiales</taxon>
        <taxon>Cladosporiaceae</taxon>
        <taxon>Cryoendolithus</taxon>
    </lineage>
</organism>
<dbReference type="PANTHER" id="PTHR11941">
    <property type="entry name" value="ENOYL-COA HYDRATASE-RELATED"/>
    <property type="match status" value="1"/>
</dbReference>
<dbReference type="GO" id="GO:0005777">
    <property type="term" value="C:peroxisome"/>
    <property type="evidence" value="ECO:0007669"/>
    <property type="project" value="TreeGrafter"/>
</dbReference>
<evidence type="ECO:0000313" key="3">
    <source>
        <dbReference type="Proteomes" id="UP000192596"/>
    </source>
</evidence>
<dbReference type="InParanoid" id="A0A1V8TBQ8"/>
<accession>A0A1V8TBQ8</accession>
<proteinExistence type="predicted"/>
<dbReference type="EMBL" id="NAJO01000012">
    <property type="protein sequence ID" value="OQO08678.1"/>
    <property type="molecule type" value="Genomic_DNA"/>
</dbReference>
<dbReference type="STRING" id="1507870.A0A1V8TBQ8"/>
<evidence type="ECO:0008006" key="4">
    <source>
        <dbReference type="Google" id="ProtNLM"/>
    </source>
</evidence>